<accession>A0A261FBQ9</accession>
<keyword evidence="1" id="KW-0328">Glycosyltransferase</keyword>
<dbReference type="CDD" id="cd04194">
    <property type="entry name" value="GT8_A4GalT_like"/>
    <property type="match status" value="1"/>
</dbReference>
<dbReference type="GO" id="GO:0016757">
    <property type="term" value="F:glycosyltransferase activity"/>
    <property type="evidence" value="ECO:0007669"/>
    <property type="project" value="UniProtKB-KW"/>
</dbReference>
<keyword evidence="5" id="KW-1185">Reference proteome</keyword>
<evidence type="ECO:0000313" key="4">
    <source>
        <dbReference type="EMBL" id="OZG56346.1"/>
    </source>
</evidence>
<dbReference type="Pfam" id="PF01501">
    <property type="entry name" value="Glyco_transf_8"/>
    <property type="match status" value="1"/>
</dbReference>
<evidence type="ECO:0000256" key="1">
    <source>
        <dbReference type="ARBA" id="ARBA00022676"/>
    </source>
</evidence>
<name>A0A261FBQ9_9BIFI</name>
<keyword evidence="2 4" id="KW-0808">Transferase</keyword>
<dbReference type="InterPro" id="IPR050748">
    <property type="entry name" value="Glycosyltrans_8_dom-fam"/>
</dbReference>
<dbReference type="InterPro" id="IPR002495">
    <property type="entry name" value="Glyco_trans_8"/>
</dbReference>
<dbReference type="EMBL" id="MWWU01000002">
    <property type="protein sequence ID" value="OZG56346.1"/>
    <property type="molecule type" value="Genomic_DNA"/>
</dbReference>
<gene>
    <name evidence="4" type="ORF">AEAE_0834</name>
</gene>
<dbReference type="Proteomes" id="UP000228976">
    <property type="component" value="Unassembled WGS sequence"/>
</dbReference>
<dbReference type="GO" id="GO:0046872">
    <property type="term" value="F:metal ion binding"/>
    <property type="evidence" value="ECO:0007669"/>
    <property type="project" value="UniProtKB-KW"/>
</dbReference>
<evidence type="ECO:0000313" key="5">
    <source>
        <dbReference type="Proteomes" id="UP000228976"/>
    </source>
</evidence>
<evidence type="ECO:0000256" key="2">
    <source>
        <dbReference type="ARBA" id="ARBA00022679"/>
    </source>
</evidence>
<proteinExistence type="predicted"/>
<dbReference type="Gene3D" id="3.90.550.10">
    <property type="entry name" value="Spore Coat Polysaccharide Biosynthesis Protein SpsA, Chain A"/>
    <property type="match status" value="1"/>
</dbReference>
<evidence type="ECO:0000256" key="3">
    <source>
        <dbReference type="ARBA" id="ARBA00022723"/>
    </source>
</evidence>
<dbReference type="PANTHER" id="PTHR13778:SF47">
    <property type="entry name" value="LIPOPOLYSACCHARIDE 1,3-GALACTOSYLTRANSFERASE"/>
    <property type="match status" value="1"/>
</dbReference>
<reference evidence="4 5" key="1">
    <citation type="journal article" date="2017" name="BMC Genomics">
        <title>Comparative genomic and phylogenomic analyses of the Bifidobacteriaceae family.</title>
        <authorList>
            <person name="Lugli G.A."/>
            <person name="Milani C."/>
            <person name="Turroni F."/>
            <person name="Duranti S."/>
            <person name="Mancabelli L."/>
            <person name="Mangifesta M."/>
            <person name="Ferrario C."/>
            <person name="Modesto M."/>
            <person name="Mattarelli P."/>
            <person name="Jiri K."/>
            <person name="van Sinderen D."/>
            <person name="Ventura M."/>
        </authorList>
    </citation>
    <scope>NUCLEOTIDE SEQUENCE [LARGE SCALE GENOMIC DNA]</scope>
    <source>
        <strain evidence="4 5">LMG 21773</strain>
    </source>
</reference>
<dbReference type="RefSeq" id="WP_179373187.1">
    <property type="nucleotide sequence ID" value="NZ_JACBYZ010000001.1"/>
</dbReference>
<protein>
    <submittedName>
        <fullName evidence="4">Glycosyl transferase</fullName>
    </submittedName>
</protein>
<dbReference type="SUPFAM" id="SSF53448">
    <property type="entry name" value="Nucleotide-diphospho-sugar transferases"/>
    <property type="match status" value="1"/>
</dbReference>
<organism evidence="4 5">
    <name type="scientific">Aeriscardovia aeriphila</name>
    <dbReference type="NCBI Taxonomy" id="218139"/>
    <lineage>
        <taxon>Bacteria</taxon>
        <taxon>Bacillati</taxon>
        <taxon>Actinomycetota</taxon>
        <taxon>Actinomycetes</taxon>
        <taxon>Bifidobacteriales</taxon>
        <taxon>Bifidobacteriaceae</taxon>
        <taxon>Aeriscardovia</taxon>
    </lineage>
</organism>
<dbReference type="InterPro" id="IPR029044">
    <property type="entry name" value="Nucleotide-diphossugar_trans"/>
</dbReference>
<comment type="caution">
    <text evidence="4">The sequence shown here is derived from an EMBL/GenBank/DDBJ whole genome shotgun (WGS) entry which is preliminary data.</text>
</comment>
<sequence>MLERSRTRRRVTTSPHARPASSINLLYCGDQNMRDGLLISVLSLTKHTSTPLHVFVLTAHVSTQTREFLALQESDVEAVRELITEHNAQGSLTLIDITDLFEAQPPTANMQTRFTPLCMLRLYADQLSAIPDRLLYLDTDIVCHKPFEQFYNQNLDGVELAAVLDYYGRWFFRQRYSHMLPDYFNSGVLLLNMAEIRRTGLFARCRDMCENKWMFMPDQSALNKCVRSKVIASHRFNDQRRFHSNTVFQHFTTSFRFFPLFHAVSVKPWQVEEVHSTLHLHEYDDLLEEFQQQRSQRLTGIDVESNTERIIEDE</sequence>
<dbReference type="PANTHER" id="PTHR13778">
    <property type="entry name" value="GLYCOSYLTRANSFERASE 8 DOMAIN-CONTAINING PROTEIN"/>
    <property type="match status" value="1"/>
</dbReference>
<keyword evidence="3" id="KW-0479">Metal-binding</keyword>
<dbReference type="AlphaFoldDB" id="A0A261FBQ9"/>